<evidence type="ECO:0000313" key="1">
    <source>
        <dbReference type="EMBL" id="KAI5410411.1"/>
    </source>
</evidence>
<evidence type="ECO:0000313" key="2">
    <source>
        <dbReference type="Proteomes" id="UP001058974"/>
    </source>
</evidence>
<dbReference type="Proteomes" id="UP001058974">
    <property type="component" value="Chromosome 5"/>
</dbReference>
<organism evidence="1 2">
    <name type="scientific">Pisum sativum</name>
    <name type="common">Garden pea</name>
    <name type="synonym">Lathyrus oleraceus</name>
    <dbReference type="NCBI Taxonomy" id="3888"/>
    <lineage>
        <taxon>Eukaryota</taxon>
        <taxon>Viridiplantae</taxon>
        <taxon>Streptophyta</taxon>
        <taxon>Embryophyta</taxon>
        <taxon>Tracheophyta</taxon>
        <taxon>Spermatophyta</taxon>
        <taxon>Magnoliopsida</taxon>
        <taxon>eudicotyledons</taxon>
        <taxon>Gunneridae</taxon>
        <taxon>Pentapetalae</taxon>
        <taxon>rosids</taxon>
        <taxon>fabids</taxon>
        <taxon>Fabales</taxon>
        <taxon>Fabaceae</taxon>
        <taxon>Papilionoideae</taxon>
        <taxon>50 kb inversion clade</taxon>
        <taxon>NPAAA clade</taxon>
        <taxon>Hologalegina</taxon>
        <taxon>IRL clade</taxon>
        <taxon>Fabeae</taxon>
        <taxon>Lathyrus</taxon>
    </lineage>
</organism>
<reference evidence="1 2" key="1">
    <citation type="journal article" date="2022" name="Nat. Genet.">
        <title>Improved pea reference genome and pan-genome highlight genomic features and evolutionary characteristics.</title>
        <authorList>
            <person name="Yang T."/>
            <person name="Liu R."/>
            <person name="Luo Y."/>
            <person name="Hu S."/>
            <person name="Wang D."/>
            <person name="Wang C."/>
            <person name="Pandey M.K."/>
            <person name="Ge S."/>
            <person name="Xu Q."/>
            <person name="Li N."/>
            <person name="Li G."/>
            <person name="Huang Y."/>
            <person name="Saxena R.K."/>
            <person name="Ji Y."/>
            <person name="Li M."/>
            <person name="Yan X."/>
            <person name="He Y."/>
            <person name="Liu Y."/>
            <person name="Wang X."/>
            <person name="Xiang C."/>
            <person name="Varshney R.K."/>
            <person name="Ding H."/>
            <person name="Gao S."/>
            <person name="Zong X."/>
        </authorList>
    </citation>
    <scope>NUCLEOTIDE SEQUENCE [LARGE SCALE GENOMIC DNA]</scope>
    <source>
        <strain evidence="1 2">cv. Zhongwan 6</strain>
    </source>
</reference>
<dbReference type="Gramene" id="Psat05G0578800-T1">
    <property type="protein sequence ID" value="KAI5410411.1"/>
    <property type="gene ID" value="KIW84_055788"/>
</dbReference>
<dbReference type="EMBL" id="JAMSHJ010000005">
    <property type="protein sequence ID" value="KAI5410411.1"/>
    <property type="molecule type" value="Genomic_DNA"/>
</dbReference>
<sequence length="362" mass="40775">MAPPKPPNPSSRESIEEVVQTTHIHLDNAMNQTQQQLDERFDKAIVDLQQHVGQIHTRMDNEKQVANIRYESIIFILTKLVAQKEQQHSAIVHTTASSSCITQNPTSSHMRTTPISQLLTDWGSFTKALELRFGPSTYDNHQAELFKLTQDGFVVDYQTKFEQLGNQVVGLPVLFRASPSTQLPIKCLSQTILQERMDQGLCFNCDEKFILGHKYSFTIFLLLLVEDDSMESQLSVEASIGPDIQTNHDDTYFQLSTQALTDQFSPQTLKFKGLIGGLSAMVLVDTGNTHNIMQPRIAHHVNLKAIPIPQFSVMVGNGSHYNSKEYATMSKFSSKTNLLTYPSTYFLLKESTLSSVWRGYAL</sequence>
<keyword evidence="2" id="KW-1185">Reference proteome</keyword>
<dbReference type="InterPro" id="IPR021109">
    <property type="entry name" value="Peptidase_aspartic_dom_sf"/>
</dbReference>
<proteinExistence type="predicted"/>
<protein>
    <recommendedName>
        <fullName evidence="3">Retrotransposon gag domain-containing protein</fullName>
    </recommendedName>
</protein>
<comment type="caution">
    <text evidence="1">The sequence shown here is derived from an EMBL/GenBank/DDBJ whole genome shotgun (WGS) entry which is preliminary data.</text>
</comment>
<evidence type="ECO:0008006" key="3">
    <source>
        <dbReference type="Google" id="ProtNLM"/>
    </source>
</evidence>
<name>A0A9D4WXM3_PEA</name>
<accession>A0A9D4WXM3</accession>
<dbReference type="Gene3D" id="2.40.70.10">
    <property type="entry name" value="Acid Proteases"/>
    <property type="match status" value="1"/>
</dbReference>
<dbReference type="CDD" id="cd00303">
    <property type="entry name" value="retropepsin_like"/>
    <property type="match status" value="1"/>
</dbReference>
<gene>
    <name evidence="1" type="ORF">KIW84_055788</name>
</gene>
<dbReference type="AlphaFoldDB" id="A0A9D4WXM3"/>